<evidence type="ECO:0000256" key="3">
    <source>
        <dbReference type="ARBA" id="ARBA00022617"/>
    </source>
</evidence>
<dbReference type="GO" id="GO:0005506">
    <property type="term" value="F:iron ion binding"/>
    <property type="evidence" value="ECO:0007669"/>
    <property type="project" value="InterPro"/>
</dbReference>
<dbReference type="EMBL" id="LJZO01000021">
    <property type="protein sequence ID" value="ROV96128.1"/>
    <property type="molecule type" value="Genomic_DNA"/>
</dbReference>
<protein>
    <submittedName>
        <fullName evidence="10">Uncharacterized protein</fullName>
    </submittedName>
</protein>
<dbReference type="AlphaFoldDB" id="A0A423VYR1"/>
<feature type="binding site" description="axial binding residue" evidence="8">
    <location>
        <position position="464"/>
    </location>
    <ligand>
        <name>heme</name>
        <dbReference type="ChEBI" id="CHEBI:30413"/>
    </ligand>
    <ligandPart>
        <name>Fe</name>
        <dbReference type="ChEBI" id="CHEBI:18248"/>
    </ligandPart>
</feature>
<keyword evidence="9" id="KW-0472">Membrane</keyword>
<accession>A0A423VYR1</accession>
<evidence type="ECO:0000256" key="9">
    <source>
        <dbReference type="SAM" id="Phobius"/>
    </source>
</evidence>
<dbReference type="STRING" id="252740.A0A423VYR1"/>
<comment type="cofactor">
    <cofactor evidence="1 8">
        <name>heme</name>
        <dbReference type="ChEBI" id="CHEBI:30413"/>
    </cofactor>
</comment>
<evidence type="ECO:0000256" key="2">
    <source>
        <dbReference type="ARBA" id="ARBA00010617"/>
    </source>
</evidence>
<keyword evidence="5" id="KW-0560">Oxidoreductase</keyword>
<dbReference type="InterPro" id="IPR001128">
    <property type="entry name" value="Cyt_P450"/>
</dbReference>
<dbReference type="PRINTS" id="PR00465">
    <property type="entry name" value="EP450IV"/>
</dbReference>
<name>A0A423VYR1_CYTCH</name>
<dbReference type="InterPro" id="IPR036396">
    <property type="entry name" value="Cyt_P450_sf"/>
</dbReference>
<evidence type="ECO:0000313" key="10">
    <source>
        <dbReference type="EMBL" id="ROV96128.1"/>
    </source>
</evidence>
<keyword evidence="11" id="KW-1185">Reference proteome</keyword>
<dbReference type="Pfam" id="PF00067">
    <property type="entry name" value="p450"/>
    <property type="match status" value="1"/>
</dbReference>
<evidence type="ECO:0000256" key="5">
    <source>
        <dbReference type="ARBA" id="ARBA00023002"/>
    </source>
</evidence>
<dbReference type="PANTHER" id="PTHR46206:SF2">
    <property type="entry name" value="CYTOCHROME P450 MONOOXYGENASE AUSG-RELATED"/>
    <property type="match status" value="1"/>
</dbReference>
<keyword evidence="4 8" id="KW-0479">Metal-binding</keyword>
<dbReference type="OrthoDB" id="1844152at2759"/>
<feature type="transmembrane region" description="Helical" evidence="9">
    <location>
        <begin position="27"/>
        <end position="45"/>
    </location>
</feature>
<keyword evidence="9" id="KW-1133">Transmembrane helix</keyword>
<reference evidence="10 11" key="1">
    <citation type="submission" date="2015-09" db="EMBL/GenBank/DDBJ databases">
        <title>Host preference determinants of Valsa canker pathogens revealed by comparative genomics.</title>
        <authorList>
            <person name="Yin Z."/>
            <person name="Huang L."/>
        </authorList>
    </citation>
    <scope>NUCLEOTIDE SEQUENCE [LARGE SCALE GENOMIC DNA]</scope>
    <source>
        <strain evidence="10 11">YSFL</strain>
    </source>
</reference>
<evidence type="ECO:0000256" key="7">
    <source>
        <dbReference type="ARBA" id="ARBA00023033"/>
    </source>
</evidence>
<dbReference type="PRINTS" id="PR00385">
    <property type="entry name" value="P450"/>
</dbReference>
<comment type="similarity">
    <text evidence="2">Belongs to the cytochrome P450 family.</text>
</comment>
<keyword evidence="9" id="KW-0812">Transmembrane</keyword>
<dbReference type="GO" id="GO:0020037">
    <property type="term" value="F:heme binding"/>
    <property type="evidence" value="ECO:0007669"/>
    <property type="project" value="InterPro"/>
</dbReference>
<evidence type="ECO:0000256" key="4">
    <source>
        <dbReference type="ARBA" id="ARBA00022723"/>
    </source>
</evidence>
<dbReference type="Proteomes" id="UP000284375">
    <property type="component" value="Unassembled WGS sequence"/>
</dbReference>
<dbReference type="GO" id="GO:0016705">
    <property type="term" value="F:oxidoreductase activity, acting on paired donors, with incorporation or reduction of molecular oxygen"/>
    <property type="evidence" value="ECO:0007669"/>
    <property type="project" value="InterPro"/>
</dbReference>
<keyword evidence="3 8" id="KW-0349">Heme</keyword>
<dbReference type="GO" id="GO:0004497">
    <property type="term" value="F:monooxygenase activity"/>
    <property type="evidence" value="ECO:0007669"/>
    <property type="project" value="UniProtKB-KW"/>
</dbReference>
<proteinExistence type="inferred from homology"/>
<dbReference type="InterPro" id="IPR002403">
    <property type="entry name" value="Cyt_P450_E_grp-IV"/>
</dbReference>
<evidence type="ECO:0000256" key="8">
    <source>
        <dbReference type="PIRSR" id="PIRSR602403-1"/>
    </source>
</evidence>
<organism evidence="10 11">
    <name type="scientific">Cytospora chrysosperma</name>
    <name type="common">Cytospora canker fungus</name>
    <name type="synonym">Sphaeria chrysosperma</name>
    <dbReference type="NCBI Taxonomy" id="252740"/>
    <lineage>
        <taxon>Eukaryota</taxon>
        <taxon>Fungi</taxon>
        <taxon>Dikarya</taxon>
        <taxon>Ascomycota</taxon>
        <taxon>Pezizomycotina</taxon>
        <taxon>Sordariomycetes</taxon>
        <taxon>Sordariomycetidae</taxon>
        <taxon>Diaporthales</taxon>
        <taxon>Cytosporaceae</taxon>
        <taxon>Cytospora</taxon>
    </lineage>
</organism>
<dbReference type="Gene3D" id="1.10.630.10">
    <property type="entry name" value="Cytochrome P450"/>
    <property type="match status" value="1"/>
</dbReference>
<dbReference type="SUPFAM" id="SSF48264">
    <property type="entry name" value="Cytochrome P450"/>
    <property type="match status" value="1"/>
</dbReference>
<sequence>MLIGAVMESLGRCRMDFWTDMRQHMPWLLRFAVLTLGSVAVALFFRGKRSNLRVYNPKKWWELTNMRSRREFDAHGPDWIQAWFSKNDKPIRFVVDSGYCSILPSSMADEFRKMKELCMYKFLATDFHSHLHGFDGFKEVTRDAHLATKVVLGQFQTQANKYTGPLSIKAKTAISDVMGDSEEWHTVPFYNQGLDLIVRTVEFIMVGDELSSNPEWLEISKKHALTMAVHARQLRLWSKVLRPFVHYLSPLGKNLRDQVDKTRSLVEPIVQKRRAERATCLAKGVDPPVYVDSIQWFEEAANGDWYDAAGAQLAMHFAGIYATSDLLIGSLVDICRHPDLIEPLRQEIRTCIAEGGWTPASLFKMKLLDSCMKETQRIKPVECATMRSYALRDVTFSNGTFIPKGELVAVAADRMNNPMVWEEPEVYDPYRFMRMRQDPEKAASALLENTSADHVGFGWNPRACPGRFFAAKEVKILLAHLLIQYDFKPVPGDSVELFRHSFSVRIHPSTRLMVRRRDEELPLPDHP</sequence>
<evidence type="ECO:0000256" key="6">
    <source>
        <dbReference type="ARBA" id="ARBA00023004"/>
    </source>
</evidence>
<gene>
    <name evidence="10" type="ORF">VSDG_05094</name>
</gene>
<keyword evidence="6 8" id="KW-0408">Iron</keyword>
<keyword evidence="7" id="KW-0503">Monooxygenase</keyword>
<comment type="caution">
    <text evidence="10">The sequence shown here is derived from an EMBL/GenBank/DDBJ whole genome shotgun (WGS) entry which is preliminary data.</text>
</comment>
<evidence type="ECO:0000313" key="11">
    <source>
        <dbReference type="Proteomes" id="UP000284375"/>
    </source>
</evidence>
<dbReference type="PANTHER" id="PTHR46206">
    <property type="entry name" value="CYTOCHROME P450"/>
    <property type="match status" value="1"/>
</dbReference>
<dbReference type="CDD" id="cd11041">
    <property type="entry name" value="CYP503A1-like"/>
    <property type="match status" value="1"/>
</dbReference>
<evidence type="ECO:0000256" key="1">
    <source>
        <dbReference type="ARBA" id="ARBA00001971"/>
    </source>
</evidence>